<reference evidence="3" key="1">
    <citation type="journal article" date="2019" name="Int. J. Syst. Evol. Microbiol.">
        <title>The Global Catalogue of Microorganisms (GCM) 10K type strain sequencing project: providing services to taxonomists for standard genome sequencing and annotation.</title>
        <authorList>
            <consortium name="The Broad Institute Genomics Platform"/>
            <consortium name="The Broad Institute Genome Sequencing Center for Infectious Disease"/>
            <person name="Wu L."/>
            <person name="Ma J."/>
        </authorList>
    </citation>
    <scope>NUCLEOTIDE SEQUENCE [LARGE SCALE GENOMIC DNA]</scope>
    <source>
        <strain evidence="3">KCTC 32255</strain>
    </source>
</reference>
<dbReference type="Proteomes" id="UP001596337">
    <property type="component" value="Unassembled WGS sequence"/>
</dbReference>
<accession>A0ABW2BX27</accession>
<protein>
    <submittedName>
        <fullName evidence="2">Pyridoxamine 5'-phosphate oxidase family protein</fullName>
    </submittedName>
</protein>
<feature type="domain" description="Pyridoxamine 5'-phosphate oxidase N-terminal" evidence="1">
    <location>
        <begin position="23"/>
        <end position="148"/>
    </location>
</feature>
<dbReference type="InterPro" id="IPR011576">
    <property type="entry name" value="Pyridox_Oxase_N"/>
</dbReference>
<gene>
    <name evidence="2" type="ORF">ACFQGD_06350</name>
</gene>
<dbReference type="Gene3D" id="2.30.110.10">
    <property type="entry name" value="Electron Transport, Fmn-binding Protein, Chain A"/>
    <property type="match status" value="1"/>
</dbReference>
<proteinExistence type="predicted"/>
<keyword evidence="3" id="KW-1185">Reference proteome</keyword>
<comment type="caution">
    <text evidence="2">The sequence shown here is derived from an EMBL/GenBank/DDBJ whole genome shotgun (WGS) entry which is preliminary data.</text>
</comment>
<dbReference type="SUPFAM" id="SSF50475">
    <property type="entry name" value="FMN-binding split barrel"/>
    <property type="match status" value="1"/>
</dbReference>
<dbReference type="Pfam" id="PF01243">
    <property type="entry name" value="PNPOx_N"/>
    <property type="match status" value="1"/>
</dbReference>
<evidence type="ECO:0000313" key="3">
    <source>
        <dbReference type="Proteomes" id="UP001596337"/>
    </source>
</evidence>
<dbReference type="EMBL" id="JBHSXX010000001">
    <property type="protein sequence ID" value="MFC6866763.1"/>
    <property type="molecule type" value="Genomic_DNA"/>
</dbReference>
<dbReference type="RefSeq" id="WP_345405707.1">
    <property type="nucleotide sequence ID" value="NZ_BAABLA010000121.1"/>
</dbReference>
<evidence type="ECO:0000259" key="1">
    <source>
        <dbReference type="Pfam" id="PF01243"/>
    </source>
</evidence>
<organism evidence="2 3">
    <name type="scientific">Haloechinothrix salitolerans</name>
    <dbReference type="NCBI Taxonomy" id="926830"/>
    <lineage>
        <taxon>Bacteria</taxon>
        <taxon>Bacillati</taxon>
        <taxon>Actinomycetota</taxon>
        <taxon>Actinomycetes</taxon>
        <taxon>Pseudonocardiales</taxon>
        <taxon>Pseudonocardiaceae</taxon>
        <taxon>Haloechinothrix</taxon>
    </lineage>
</organism>
<sequence>MTTTTGFSTSVRFAELREDFLRLTAEIGWCTAATVDRHGRPRSRVLHVSWEISDGLPIGWVSTSKSPIKTAHLAHNPYLSCGYWSATHNAVFADCRASWVDDDAGKHHVWELVATEAAERGFDAYDVWPEGHVDPQFQVLRLEPWRIQITLPDLANGKTISSSRVWHAPGTSTVTSV</sequence>
<dbReference type="InterPro" id="IPR012349">
    <property type="entry name" value="Split_barrel_FMN-bd"/>
</dbReference>
<evidence type="ECO:0000313" key="2">
    <source>
        <dbReference type="EMBL" id="MFC6866763.1"/>
    </source>
</evidence>
<name>A0ABW2BX27_9PSEU</name>